<keyword evidence="5" id="KW-0732">Signal</keyword>
<proteinExistence type="inferred from homology"/>
<name>A0A9P3GNG1_9APHY</name>
<dbReference type="Pfam" id="PF00026">
    <property type="entry name" value="Asp"/>
    <property type="match status" value="1"/>
</dbReference>
<dbReference type="CDD" id="cd05471">
    <property type="entry name" value="pepsin_like"/>
    <property type="match status" value="1"/>
</dbReference>
<keyword evidence="8" id="KW-1185">Reference proteome</keyword>
<evidence type="ECO:0000256" key="5">
    <source>
        <dbReference type="SAM" id="SignalP"/>
    </source>
</evidence>
<keyword evidence="3" id="KW-0645">Protease</keyword>
<dbReference type="OrthoDB" id="15189at2759"/>
<keyword evidence="4" id="KW-0472">Membrane</keyword>
<protein>
    <submittedName>
        <fullName evidence="7">Aspartic peptidase</fullName>
    </submittedName>
</protein>
<evidence type="ECO:0000256" key="4">
    <source>
        <dbReference type="SAM" id="Phobius"/>
    </source>
</evidence>
<feature type="transmembrane region" description="Helical" evidence="4">
    <location>
        <begin position="460"/>
        <end position="480"/>
    </location>
</feature>
<dbReference type="InterPro" id="IPR021109">
    <property type="entry name" value="Peptidase_aspartic_dom_sf"/>
</dbReference>
<organism evidence="7 8">
    <name type="scientific">Phanerochaete sordida</name>
    <dbReference type="NCBI Taxonomy" id="48140"/>
    <lineage>
        <taxon>Eukaryota</taxon>
        <taxon>Fungi</taxon>
        <taxon>Dikarya</taxon>
        <taxon>Basidiomycota</taxon>
        <taxon>Agaricomycotina</taxon>
        <taxon>Agaricomycetes</taxon>
        <taxon>Polyporales</taxon>
        <taxon>Phanerochaetaceae</taxon>
        <taxon>Phanerochaete</taxon>
    </lineage>
</organism>
<accession>A0A9P3GNG1</accession>
<feature type="chain" id="PRO_5040400743" evidence="5">
    <location>
        <begin position="23"/>
        <end position="542"/>
    </location>
</feature>
<keyword evidence="2 3" id="KW-0064">Aspartyl protease</keyword>
<dbReference type="PRINTS" id="PR00792">
    <property type="entry name" value="PEPSIN"/>
</dbReference>
<dbReference type="InterPro" id="IPR001969">
    <property type="entry name" value="Aspartic_peptidase_AS"/>
</dbReference>
<evidence type="ECO:0000313" key="7">
    <source>
        <dbReference type="EMBL" id="GJE99003.1"/>
    </source>
</evidence>
<dbReference type="Gene3D" id="2.40.70.10">
    <property type="entry name" value="Acid Proteases"/>
    <property type="match status" value="2"/>
</dbReference>
<feature type="domain" description="Peptidase A1" evidence="6">
    <location>
        <begin position="57"/>
        <end position="388"/>
    </location>
</feature>
<keyword evidence="4" id="KW-0812">Transmembrane</keyword>
<dbReference type="Proteomes" id="UP000703269">
    <property type="component" value="Unassembled WGS sequence"/>
</dbReference>
<comment type="caution">
    <text evidence="7">The sequence shown here is derived from an EMBL/GenBank/DDBJ whole genome shotgun (WGS) entry which is preliminary data.</text>
</comment>
<dbReference type="PROSITE" id="PS51767">
    <property type="entry name" value="PEPTIDASE_A1"/>
    <property type="match status" value="1"/>
</dbReference>
<dbReference type="GO" id="GO:0004190">
    <property type="term" value="F:aspartic-type endopeptidase activity"/>
    <property type="evidence" value="ECO:0007669"/>
    <property type="project" value="UniProtKB-KW"/>
</dbReference>
<feature type="signal peptide" evidence="5">
    <location>
        <begin position="1"/>
        <end position="22"/>
    </location>
</feature>
<keyword evidence="3" id="KW-0378">Hydrolase</keyword>
<dbReference type="InterPro" id="IPR033121">
    <property type="entry name" value="PEPTIDASE_A1"/>
</dbReference>
<dbReference type="EMBL" id="BPQB01000098">
    <property type="protein sequence ID" value="GJE99003.1"/>
    <property type="molecule type" value="Genomic_DNA"/>
</dbReference>
<dbReference type="InterPro" id="IPR001461">
    <property type="entry name" value="Aspartic_peptidase_A1"/>
</dbReference>
<dbReference type="AlphaFoldDB" id="A0A9P3GNG1"/>
<reference evidence="7 8" key="1">
    <citation type="submission" date="2021-08" db="EMBL/GenBank/DDBJ databases">
        <title>Draft Genome Sequence of Phanerochaete sordida strain YK-624.</title>
        <authorList>
            <person name="Mori T."/>
            <person name="Dohra H."/>
            <person name="Suzuki T."/>
            <person name="Kawagishi H."/>
            <person name="Hirai H."/>
        </authorList>
    </citation>
    <scope>NUCLEOTIDE SEQUENCE [LARGE SCALE GENOMIC DNA]</scope>
    <source>
        <strain evidence="7 8">YK-624</strain>
    </source>
</reference>
<dbReference type="PANTHER" id="PTHR47966:SF73">
    <property type="entry name" value="PEPTIDASE A1 DOMAIN-CONTAINING PROTEIN"/>
    <property type="match status" value="1"/>
</dbReference>
<gene>
    <name evidence="7" type="ORF">PsYK624_152410</name>
</gene>
<evidence type="ECO:0000256" key="3">
    <source>
        <dbReference type="RuleBase" id="RU000454"/>
    </source>
</evidence>
<evidence type="ECO:0000313" key="8">
    <source>
        <dbReference type="Proteomes" id="UP000703269"/>
    </source>
</evidence>
<keyword evidence="4" id="KW-1133">Transmembrane helix</keyword>
<dbReference type="InterPro" id="IPR034164">
    <property type="entry name" value="Pepsin-like_dom"/>
</dbReference>
<evidence type="ECO:0000256" key="2">
    <source>
        <dbReference type="ARBA" id="ARBA00022750"/>
    </source>
</evidence>
<evidence type="ECO:0000259" key="6">
    <source>
        <dbReference type="PROSITE" id="PS51767"/>
    </source>
</evidence>
<dbReference type="PANTHER" id="PTHR47966">
    <property type="entry name" value="BETA-SITE APP-CLEAVING ENZYME, ISOFORM A-RELATED"/>
    <property type="match status" value="1"/>
</dbReference>
<dbReference type="PROSITE" id="PS00141">
    <property type="entry name" value="ASP_PROTEASE"/>
    <property type="match status" value="1"/>
</dbReference>
<comment type="similarity">
    <text evidence="1 3">Belongs to the peptidase A1 family.</text>
</comment>
<sequence>MLSRLPSSLLALTLASLSVVHAFNFDIRVRSTFNQHGLHARDNKSSIPVHNTRNAEYIANITLGGREIPVLLDTGSSDLWVTGQVPNTKDLGKSVSVNYAVGKAGGDVNAADLDFAGYHVSQQAYLLVNDTSSFSMDIKSQGFEGLIGLGPNSGSVILDKLDDDTGNSVLNRIFSQNTTSANYLTLLLGRESSVNQSFTGQLTISEVVPGFEQIVQMPKLTVETVHRLTDEDQHWQVYTDANGVIGPDGQPIQVDSIVPKAPDNQLVTVFDSGYTLPQVPRAMSDMIYGRVQGAQYNEDAAVWTVPCDQMLSLSFMFGGVEYPIHPLDLVSSDFNMVDATGNPVCVGTFQPITSAFSLLGEYDIILGMSFLRNTYSLFDYGDWVNESSNDRQDPYIQLLSVTNKTQAHNDFVQVRMNGVDTSNAASQQLLPVSQMQHSPISEAEKKQMYEEEVLSRWPEIFVGCLAFVLIVAGIITWRCCVARRRRRAREAQQAAAMGINTNGGSGSPAYRIVNGQSSQVDVHEMRTKNQYDSPYGYKTSEV</sequence>
<evidence type="ECO:0000256" key="1">
    <source>
        <dbReference type="ARBA" id="ARBA00007447"/>
    </source>
</evidence>
<dbReference type="SUPFAM" id="SSF50630">
    <property type="entry name" value="Acid proteases"/>
    <property type="match status" value="1"/>
</dbReference>
<dbReference type="GO" id="GO:0006508">
    <property type="term" value="P:proteolysis"/>
    <property type="evidence" value="ECO:0007669"/>
    <property type="project" value="UniProtKB-KW"/>
</dbReference>